<dbReference type="RefSeq" id="WP_019957012.1">
    <property type="nucleotide sequence ID" value="NZ_CP091512.1"/>
</dbReference>
<dbReference type="PANTHER" id="PTHR35796">
    <property type="entry name" value="HYPOTHETICAL CYTOSOLIC PROTEIN"/>
    <property type="match status" value="1"/>
</dbReference>
<gene>
    <name evidence="2" type="ORF">LVJ81_01160</name>
</gene>
<dbReference type="CDD" id="cd13225">
    <property type="entry name" value="PH-like_bacteria"/>
    <property type="match status" value="1"/>
</dbReference>
<sequence length="125" mass="13752">MSLFSGLMGNASEAKSEKWQEALAQILADGEMVDSAYQVLRDTLVLTNKRVIFIDKQGVTGKKTEYLSIPYKNIVTFSIESAGTFDLESELKLWVSGRTEPIETTFGRGGDILKAQKALAKFVLG</sequence>
<evidence type="ECO:0000313" key="2">
    <source>
        <dbReference type="EMBL" id="UOO92689.1"/>
    </source>
</evidence>
<feature type="domain" description="Bacterial Pleckstrin homology" evidence="1">
    <location>
        <begin position="3"/>
        <end position="123"/>
    </location>
</feature>
<dbReference type="PANTHER" id="PTHR35796:SF3">
    <property type="entry name" value="BHLH DOMAIN-CONTAINING PROTEIN"/>
    <property type="match status" value="1"/>
</dbReference>
<proteinExistence type="predicted"/>
<dbReference type="InterPro" id="IPR012544">
    <property type="entry name" value="PHb"/>
</dbReference>
<reference evidence="2" key="2">
    <citation type="journal article" date="2022" name="Res Sq">
        <title>Evolution of multicellular longitudinally dividing oral cavity symbionts (Neisseriaceae).</title>
        <authorList>
            <person name="Nyongesa S."/>
            <person name="Weber P."/>
            <person name="Bernet E."/>
            <person name="Pullido F."/>
            <person name="Nieckarz M."/>
            <person name="Delaby M."/>
            <person name="Nieves C."/>
            <person name="Viehboeck T."/>
            <person name="Krause N."/>
            <person name="Rivera-Millot A."/>
            <person name="Nakamura A."/>
            <person name="Vischer N."/>
            <person name="VanNieuwenhze M."/>
            <person name="Brun Y."/>
            <person name="Cava F."/>
            <person name="Bulgheresi S."/>
            <person name="Veyrier F."/>
        </authorList>
    </citation>
    <scope>NUCLEOTIDE SEQUENCE</scope>
    <source>
        <strain evidence="2">SAG 1488-6</strain>
    </source>
</reference>
<keyword evidence="3" id="KW-1185">Reference proteome</keyword>
<organism evidence="2 3">
    <name type="scientific">Vitreoscilla stercoraria</name>
    <dbReference type="NCBI Taxonomy" id="61"/>
    <lineage>
        <taxon>Bacteria</taxon>
        <taxon>Pseudomonadati</taxon>
        <taxon>Pseudomonadota</taxon>
        <taxon>Betaproteobacteria</taxon>
        <taxon>Neisseriales</taxon>
        <taxon>Neisseriaceae</taxon>
        <taxon>Vitreoscilla</taxon>
    </lineage>
</organism>
<dbReference type="Pfam" id="PF08000">
    <property type="entry name" value="bPH_1"/>
    <property type="match status" value="1"/>
</dbReference>
<dbReference type="EMBL" id="CP091512">
    <property type="protein sequence ID" value="UOO92689.1"/>
    <property type="molecule type" value="Genomic_DNA"/>
</dbReference>
<protein>
    <submittedName>
        <fullName evidence="2">PH domain-containing protein</fullName>
    </submittedName>
</protein>
<accession>A0ABY4EBT3</accession>
<dbReference type="SUPFAM" id="SSF50729">
    <property type="entry name" value="PH domain-like"/>
    <property type="match status" value="1"/>
</dbReference>
<dbReference type="InterPro" id="IPR037063">
    <property type="entry name" value="PHb_sf"/>
</dbReference>
<dbReference type="Gene3D" id="2.30.29.50">
    <property type="entry name" value="Bacterial Pleckstrin homology domain"/>
    <property type="match status" value="1"/>
</dbReference>
<reference evidence="2" key="1">
    <citation type="submission" date="2021-12" db="EMBL/GenBank/DDBJ databases">
        <authorList>
            <person name="Veyrier F.J."/>
        </authorList>
    </citation>
    <scope>NUCLEOTIDE SEQUENCE</scope>
    <source>
        <strain evidence="2">SAG 1488-6</strain>
    </source>
</reference>
<name>A0ABY4EBT3_VITST</name>
<evidence type="ECO:0000313" key="3">
    <source>
        <dbReference type="Proteomes" id="UP000832034"/>
    </source>
</evidence>
<dbReference type="Proteomes" id="UP000832034">
    <property type="component" value="Chromosome"/>
</dbReference>
<evidence type="ECO:0000259" key="1">
    <source>
        <dbReference type="Pfam" id="PF08000"/>
    </source>
</evidence>